<evidence type="ECO:0000256" key="2">
    <source>
        <dbReference type="ARBA" id="ARBA00022525"/>
    </source>
</evidence>
<keyword evidence="1" id="KW-0134">Cell wall</keyword>
<dbReference type="Gene3D" id="2.60.40.10">
    <property type="entry name" value="Immunoglobulins"/>
    <property type="match status" value="1"/>
</dbReference>
<dbReference type="InterPro" id="IPR019931">
    <property type="entry name" value="LPXTG_anchor"/>
</dbReference>
<protein>
    <submittedName>
        <fullName evidence="7">LPXTG-motif cell wall anchor domain-containing protein</fullName>
    </submittedName>
</protein>
<keyword evidence="2" id="KW-0964">Secreted</keyword>
<feature type="region of interest" description="Disordered" evidence="5">
    <location>
        <begin position="66"/>
        <end position="121"/>
    </location>
</feature>
<evidence type="ECO:0000256" key="1">
    <source>
        <dbReference type="ARBA" id="ARBA00022512"/>
    </source>
</evidence>
<sequence>MKRNKSIRVFLGILLTAFLLIPSGLSIKAEDLSEPSTEEALQAAVLEEAALEEMPAVEAEKEVLPLEEIEPAAEPPKEEAVEQLPEEAVKEEEALPLEEVQGTPPSEEVEEPVDLPPEEIPVDQTKEDLPLEMTPEPQVEAMAAPLEEKALDIAAYDGDLDKLNFMQYMEWLKHFLLKQDCDWEGATEHPLGFLAGIGELLNIDPAELLEENLKVLTIKKHWYDGDDPLRPHMVVAKLMANGETAAYLPILKGTGYALQLYLPSKDQDGNSIIYTVEEEVPHGYIGMVEKDGNTFHLYNHKAMMLSVEKIWTEDVEDIRPHHITYEVLANGAVYGEERMLSAEENWKDEFLVPQYDEEGEVSYTLKEEPLEGYVTTYEEAMPVETARTMEGEENCEHYKTLSMRIINTFTNEKEITIKKVWMDETEDMRPETLKIMLHQDGMLYETLTMEGPEWEEKKTVPVYDMETFEKYLYEVMEEEVPEGYESSVEGMTITNKWIGIIEYVTLAGEKTWMDDGEDRPESITVYLMNGETVVESKTVKEVEGTWTYSFKAPKYDSEENPISYTVKEEPVPGYETLQGEGYDLMNRRSELIDISGEKTWDDLRGRPASITVALYRGEEKMKETTVTKNEEGRWLYTFEDVPGFDDMGMPYSYSVKENYVMGYDAEYSGYNIKNIQQRATLRILKVNDINQPLSGAVFEVRTSQGEVLGTLTTGEDGTAIMMLPLGIYRVVETKAPAGYELGDINRMVILFNKNQIVTTEIVNEFGEIEDVDPLPLPEEEDTNSLPQTGEASSSVFYVLGLFSLMVGSQSFRRKKER</sequence>
<dbReference type="NCBIfam" id="TIGR01167">
    <property type="entry name" value="LPXTG_anchor"/>
    <property type="match status" value="1"/>
</dbReference>
<keyword evidence="4" id="KW-0572">Peptidoglycan-anchor</keyword>
<dbReference type="InterPro" id="IPR008454">
    <property type="entry name" value="Collagen-bd_Cna-like_B-typ_dom"/>
</dbReference>
<name>A0A1G8P8X7_9CLOT</name>
<dbReference type="InterPro" id="IPR041033">
    <property type="entry name" value="SpaA_PFL_dom_1"/>
</dbReference>
<evidence type="ECO:0000259" key="6">
    <source>
        <dbReference type="PROSITE" id="PS50847"/>
    </source>
</evidence>
<dbReference type="CDD" id="cd00222">
    <property type="entry name" value="CollagenBindB"/>
    <property type="match status" value="3"/>
</dbReference>
<evidence type="ECO:0000256" key="3">
    <source>
        <dbReference type="ARBA" id="ARBA00022729"/>
    </source>
</evidence>
<evidence type="ECO:0000256" key="5">
    <source>
        <dbReference type="SAM" id="MobiDB-lite"/>
    </source>
</evidence>
<dbReference type="RefSeq" id="WP_031576650.1">
    <property type="nucleotide sequence ID" value="NZ_FNDZ01000005.1"/>
</dbReference>
<dbReference type="Pfam" id="PF05738">
    <property type="entry name" value="Cna_B"/>
    <property type="match status" value="5"/>
</dbReference>
<feature type="compositionally biased region" description="Acidic residues" evidence="5">
    <location>
        <begin position="107"/>
        <end position="121"/>
    </location>
</feature>
<dbReference type="Pfam" id="PF17802">
    <property type="entry name" value="SpaA"/>
    <property type="match status" value="1"/>
</dbReference>
<dbReference type="AlphaFoldDB" id="A0A1G8P8X7"/>
<dbReference type="InterPro" id="IPR013783">
    <property type="entry name" value="Ig-like_fold"/>
</dbReference>
<accession>A0A1G8P8X7</accession>
<proteinExistence type="predicted"/>
<reference evidence="7 8" key="1">
    <citation type="submission" date="2016-10" db="EMBL/GenBank/DDBJ databases">
        <authorList>
            <person name="de Groot N.N."/>
        </authorList>
    </citation>
    <scope>NUCLEOTIDE SEQUENCE [LARGE SCALE GENOMIC DNA]</scope>
    <source>
        <strain evidence="7 8">CGMCC 1.5058</strain>
    </source>
</reference>
<dbReference type="Gene3D" id="2.60.40.1140">
    <property type="entry name" value="Collagen-binding surface protein Cna, B-type domain"/>
    <property type="match status" value="5"/>
</dbReference>
<dbReference type="Pfam" id="PF00746">
    <property type="entry name" value="Gram_pos_anchor"/>
    <property type="match status" value="1"/>
</dbReference>
<dbReference type="PROSITE" id="PS50847">
    <property type="entry name" value="GRAM_POS_ANCHORING"/>
    <property type="match status" value="1"/>
</dbReference>
<gene>
    <name evidence="7" type="ORF">SAMN05421804_10528</name>
</gene>
<dbReference type="EMBL" id="FNDZ01000005">
    <property type="protein sequence ID" value="SDI88877.1"/>
    <property type="molecule type" value="Genomic_DNA"/>
</dbReference>
<evidence type="ECO:0000313" key="8">
    <source>
        <dbReference type="Proteomes" id="UP000183255"/>
    </source>
</evidence>
<dbReference type="SUPFAM" id="SSF49478">
    <property type="entry name" value="Cna protein B-type domain"/>
    <property type="match status" value="5"/>
</dbReference>
<dbReference type="Proteomes" id="UP000183255">
    <property type="component" value="Unassembled WGS sequence"/>
</dbReference>
<keyword evidence="3" id="KW-0732">Signal</keyword>
<organism evidence="7 8">
    <name type="scientific">Proteiniclasticum ruminis</name>
    <dbReference type="NCBI Taxonomy" id="398199"/>
    <lineage>
        <taxon>Bacteria</taxon>
        <taxon>Bacillati</taxon>
        <taxon>Bacillota</taxon>
        <taxon>Clostridia</taxon>
        <taxon>Eubacteriales</taxon>
        <taxon>Clostridiaceae</taxon>
        <taxon>Proteiniclasticum</taxon>
    </lineage>
</organism>
<feature type="domain" description="Gram-positive cocci surface proteins LPxTG" evidence="6">
    <location>
        <begin position="785"/>
        <end position="817"/>
    </location>
</feature>
<evidence type="ECO:0000256" key="4">
    <source>
        <dbReference type="ARBA" id="ARBA00023088"/>
    </source>
</evidence>
<evidence type="ECO:0000313" key="7">
    <source>
        <dbReference type="EMBL" id="SDI88877.1"/>
    </source>
</evidence>